<evidence type="ECO:0000256" key="1">
    <source>
        <dbReference type="SAM" id="MobiDB-lite"/>
    </source>
</evidence>
<evidence type="ECO:0000313" key="2">
    <source>
        <dbReference type="EMBL" id="KAK2197966.1"/>
    </source>
</evidence>
<name>A0AAD9UQF1_9APIC</name>
<dbReference type="AlphaFoldDB" id="A0AAD9UQF1"/>
<comment type="caution">
    <text evidence="2">The sequence shown here is derived from an EMBL/GenBank/DDBJ whole genome shotgun (WGS) entry which is preliminary data.</text>
</comment>
<dbReference type="GeneID" id="94335268"/>
<reference evidence="2" key="1">
    <citation type="journal article" date="2023" name="Nat. Microbiol.">
        <title>Babesia duncani multi-omics identifies virulence factors and drug targets.</title>
        <authorList>
            <person name="Singh P."/>
            <person name="Lonardi S."/>
            <person name="Liang Q."/>
            <person name="Vydyam P."/>
            <person name="Khabirova E."/>
            <person name="Fang T."/>
            <person name="Gihaz S."/>
            <person name="Thekkiniath J."/>
            <person name="Munshi M."/>
            <person name="Abel S."/>
            <person name="Ciampossin L."/>
            <person name="Batugedara G."/>
            <person name="Gupta M."/>
            <person name="Lu X.M."/>
            <person name="Lenz T."/>
            <person name="Chakravarty S."/>
            <person name="Cornillot E."/>
            <person name="Hu Y."/>
            <person name="Ma W."/>
            <person name="Gonzalez L.M."/>
            <person name="Sanchez S."/>
            <person name="Estrada K."/>
            <person name="Sanchez-Flores A."/>
            <person name="Montero E."/>
            <person name="Harb O.S."/>
            <person name="Le Roch K.G."/>
            <person name="Mamoun C.B."/>
        </authorList>
    </citation>
    <scope>NUCLEOTIDE SEQUENCE</scope>
    <source>
        <strain evidence="2">WA1</strain>
    </source>
</reference>
<evidence type="ECO:0000313" key="3">
    <source>
        <dbReference type="Proteomes" id="UP001214638"/>
    </source>
</evidence>
<dbReference type="RefSeq" id="XP_067804808.1">
    <property type="nucleotide sequence ID" value="XM_067946017.1"/>
</dbReference>
<dbReference type="EMBL" id="JALLKP010000001">
    <property type="protein sequence ID" value="KAK2197966.1"/>
    <property type="molecule type" value="Genomic_DNA"/>
</dbReference>
<keyword evidence="3" id="KW-1185">Reference proteome</keyword>
<protein>
    <submittedName>
        <fullName evidence="2">Uncharacterized protein</fullName>
    </submittedName>
</protein>
<organism evidence="2 3">
    <name type="scientific">Babesia duncani</name>
    <dbReference type="NCBI Taxonomy" id="323732"/>
    <lineage>
        <taxon>Eukaryota</taxon>
        <taxon>Sar</taxon>
        <taxon>Alveolata</taxon>
        <taxon>Apicomplexa</taxon>
        <taxon>Aconoidasida</taxon>
        <taxon>Piroplasmida</taxon>
        <taxon>Babesiidae</taxon>
        <taxon>Babesia</taxon>
    </lineage>
</organism>
<feature type="region of interest" description="Disordered" evidence="1">
    <location>
        <begin position="27"/>
        <end position="72"/>
    </location>
</feature>
<gene>
    <name evidence="2" type="ORF">BdWA1_000970</name>
</gene>
<dbReference type="KEGG" id="bdw:94335268"/>
<proteinExistence type="predicted"/>
<accession>A0AAD9UQF1</accession>
<dbReference type="Proteomes" id="UP001214638">
    <property type="component" value="Unassembled WGS sequence"/>
</dbReference>
<sequence>MGRKHINAKVEYYQRLVRERFFQPQGTNFGVNMQRPFPPMGYNPGQPFIPPGPPGPPIGMGPGFRPPLVTGGGIPAPPKIVTANAAANITTAPRGFS</sequence>
<feature type="compositionally biased region" description="Pro residues" evidence="1">
    <location>
        <begin position="36"/>
        <end position="59"/>
    </location>
</feature>